<name>A0A974BV93_XENLA</name>
<gene>
    <name evidence="2" type="ORF">XELAEV_18047748mg</name>
</gene>
<evidence type="ECO:0000313" key="2">
    <source>
        <dbReference type="EMBL" id="OCT61719.1"/>
    </source>
</evidence>
<accession>A0A974BV93</accession>
<protein>
    <submittedName>
        <fullName evidence="2">Uncharacterized protein</fullName>
    </submittedName>
</protein>
<dbReference type="Proteomes" id="UP000694892">
    <property type="component" value="Chromosome 9_10S"/>
</dbReference>
<sequence>MGTCASPFNCAVRRCLHTSLPDIHSVTCSYVSAGGKIHLIPARGMLGVAVTRPRDANQWKATRTTELGPPLDRQEPHRRSSIGRSASGKMRQRSDVSLCR</sequence>
<evidence type="ECO:0000313" key="3">
    <source>
        <dbReference type="Proteomes" id="UP000694892"/>
    </source>
</evidence>
<proteinExistence type="predicted"/>
<dbReference type="EMBL" id="CM004483">
    <property type="protein sequence ID" value="OCT61719.1"/>
    <property type="molecule type" value="Genomic_DNA"/>
</dbReference>
<dbReference type="AlphaFoldDB" id="A0A974BV93"/>
<reference evidence="3" key="1">
    <citation type="journal article" date="2016" name="Nature">
        <title>Genome evolution in the allotetraploid frog Xenopus laevis.</title>
        <authorList>
            <person name="Session A.M."/>
            <person name="Uno Y."/>
            <person name="Kwon T."/>
            <person name="Chapman J.A."/>
            <person name="Toyoda A."/>
            <person name="Takahashi S."/>
            <person name="Fukui A."/>
            <person name="Hikosaka A."/>
            <person name="Suzuki A."/>
            <person name="Kondo M."/>
            <person name="van Heeringen S.J."/>
            <person name="Quigley I."/>
            <person name="Heinz S."/>
            <person name="Ogino H."/>
            <person name="Ochi H."/>
            <person name="Hellsten U."/>
            <person name="Lyons J.B."/>
            <person name="Simakov O."/>
            <person name="Putnam N."/>
            <person name="Stites J."/>
            <person name="Kuroki Y."/>
            <person name="Tanaka T."/>
            <person name="Michiue T."/>
            <person name="Watanabe M."/>
            <person name="Bogdanovic O."/>
            <person name="Lister R."/>
            <person name="Georgiou G."/>
            <person name="Paranjpe S.S."/>
            <person name="van Kruijsbergen I."/>
            <person name="Shu S."/>
            <person name="Carlson J."/>
            <person name="Kinoshita T."/>
            <person name="Ohta Y."/>
            <person name="Mawaribuchi S."/>
            <person name="Jenkins J."/>
            <person name="Grimwood J."/>
            <person name="Schmutz J."/>
            <person name="Mitros T."/>
            <person name="Mozaffari S.V."/>
            <person name="Suzuki Y."/>
            <person name="Haramoto Y."/>
            <person name="Yamamoto T.S."/>
            <person name="Takagi C."/>
            <person name="Heald R."/>
            <person name="Miller K."/>
            <person name="Haudenschild C."/>
            <person name="Kitzman J."/>
            <person name="Nakayama T."/>
            <person name="Izutsu Y."/>
            <person name="Robert J."/>
            <person name="Fortriede J."/>
            <person name="Burns K."/>
            <person name="Lotay V."/>
            <person name="Karimi K."/>
            <person name="Yasuoka Y."/>
            <person name="Dichmann D.S."/>
            <person name="Flajnik M.F."/>
            <person name="Houston D.W."/>
            <person name="Shendure J."/>
            <person name="DuPasquier L."/>
            <person name="Vize P.D."/>
            <person name="Zorn A.M."/>
            <person name="Ito M."/>
            <person name="Marcotte E.M."/>
            <person name="Wallingford J.B."/>
            <person name="Ito Y."/>
            <person name="Asashima M."/>
            <person name="Ueno N."/>
            <person name="Matsuda Y."/>
            <person name="Veenstra G.J."/>
            <person name="Fujiyama A."/>
            <person name="Harland R.M."/>
            <person name="Taira M."/>
            <person name="Rokhsar D.S."/>
        </authorList>
    </citation>
    <scope>NUCLEOTIDE SEQUENCE [LARGE SCALE GENOMIC DNA]</scope>
    <source>
        <strain evidence="3">J</strain>
    </source>
</reference>
<organism evidence="2 3">
    <name type="scientific">Xenopus laevis</name>
    <name type="common">African clawed frog</name>
    <dbReference type="NCBI Taxonomy" id="8355"/>
    <lineage>
        <taxon>Eukaryota</taxon>
        <taxon>Metazoa</taxon>
        <taxon>Chordata</taxon>
        <taxon>Craniata</taxon>
        <taxon>Vertebrata</taxon>
        <taxon>Euteleostomi</taxon>
        <taxon>Amphibia</taxon>
        <taxon>Batrachia</taxon>
        <taxon>Anura</taxon>
        <taxon>Pipoidea</taxon>
        <taxon>Pipidae</taxon>
        <taxon>Xenopodinae</taxon>
        <taxon>Xenopus</taxon>
        <taxon>Xenopus</taxon>
    </lineage>
</organism>
<evidence type="ECO:0000256" key="1">
    <source>
        <dbReference type="SAM" id="MobiDB-lite"/>
    </source>
</evidence>
<feature type="region of interest" description="Disordered" evidence="1">
    <location>
        <begin position="54"/>
        <end position="100"/>
    </location>
</feature>